<protein>
    <submittedName>
        <fullName evidence="1">Uncharacterized protein</fullName>
    </submittedName>
</protein>
<reference evidence="1 2" key="1">
    <citation type="submission" date="2024-06" db="EMBL/GenBank/DDBJ databases">
        <authorList>
            <person name="Campbell A.G."/>
        </authorList>
    </citation>
    <scope>NUCLEOTIDE SEQUENCE [LARGE SCALE GENOMIC DNA]</scope>
    <source>
        <strain evidence="1 2">EM12</strain>
    </source>
</reference>
<evidence type="ECO:0000313" key="1">
    <source>
        <dbReference type="EMBL" id="MER2248733.1"/>
    </source>
</evidence>
<dbReference type="RefSeq" id="WP_350391920.1">
    <property type="nucleotide sequence ID" value="NZ_JBELQE010000017.1"/>
</dbReference>
<evidence type="ECO:0000313" key="2">
    <source>
        <dbReference type="Proteomes" id="UP001480955"/>
    </source>
</evidence>
<keyword evidence="2" id="KW-1185">Reference proteome</keyword>
<comment type="caution">
    <text evidence="1">The sequence shown here is derived from an EMBL/GenBank/DDBJ whole genome shotgun (WGS) entry which is preliminary data.</text>
</comment>
<organism evidence="1 2">
    <name type="scientific">Methylorubrum podarium</name>
    <dbReference type="NCBI Taxonomy" id="200476"/>
    <lineage>
        <taxon>Bacteria</taxon>
        <taxon>Pseudomonadati</taxon>
        <taxon>Pseudomonadota</taxon>
        <taxon>Alphaproteobacteria</taxon>
        <taxon>Hyphomicrobiales</taxon>
        <taxon>Methylobacteriaceae</taxon>
        <taxon>Methylorubrum</taxon>
    </lineage>
</organism>
<dbReference type="Proteomes" id="UP001480955">
    <property type="component" value="Unassembled WGS sequence"/>
</dbReference>
<sequence>MTEPVPGRLIEAAPGAFVLRFPLPPSLPIPLQVASPDGVRLVTWVLAGLEAGAGEGPVGLLALDADDGALGGGLTLATHFRDLAIRPERSAVDALGAAERSLLARALLSAGASGLVPLGRLFGLVEAAVAALPVAEDAPDLADEAGGWTLGGTAIPHGLLFRTRAGWGCARVVEAQLRFGRHPRQRLTLEPLWGAAPEGRPERSFALHAHGFTALTVGAS</sequence>
<proteinExistence type="predicted"/>
<accession>A0ABV1QH70</accession>
<gene>
    <name evidence="1" type="ORF">ABS772_02285</name>
</gene>
<dbReference type="EMBL" id="JBELQE010000017">
    <property type="protein sequence ID" value="MER2248733.1"/>
    <property type="molecule type" value="Genomic_DNA"/>
</dbReference>
<name>A0ABV1QH70_9HYPH</name>